<comment type="subcellular location">
    <subcellularLocation>
        <location evidence="1">Membrane</location>
        <topology evidence="1">Single-pass type I membrane protein</topology>
    </subcellularLocation>
</comment>
<comment type="caution">
    <text evidence="10">The sequence shown here is derived from an EMBL/GenBank/DDBJ whole genome shotgun (WGS) entry which is preliminary data.</text>
</comment>
<dbReference type="InterPro" id="IPR013783">
    <property type="entry name" value="Ig-like_fold"/>
</dbReference>
<feature type="signal peptide" evidence="8">
    <location>
        <begin position="1"/>
        <end position="22"/>
    </location>
</feature>
<keyword evidence="8" id="KW-0732">Signal</keyword>
<dbReference type="EMBL" id="JAIZAY010000014">
    <property type="protein sequence ID" value="KAJ8029571.1"/>
    <property type="molecule type" value="Genomic_DNA"/>
</dbReference>
<keyword evidence="7" id="KW-0812">Transmembrane</keyword>
<dbReference type="GO" id="GO:0050839">
    <property type="term" value="F:cell adhesion molecule binding"/>
    <property type="evidence" value="ECO:0007669"/>
    <property type="project" value="TreeGrafter"/>
</dbReference>
<feature type="domain" description="Ig-like" evidence="9">
    <location>
        <begin position="39"/>
        <end position="123"/>
    </location>
</feature>
<evidence type="ECO:0000256" key="8">
    <source>
        <dbReference type="SAM" id="SignalP"/>
    </source>
</evidence>
<keyword evidence="4" id="KW-0325">Glycoprotein</keyword>
<dbReference type="GO" id="GO:0005886">
    <property type="term" value="C:plasma membrane"/>
    <property type="evidence" value="ECO:0007669"/>
    <property type="project" value="TreeGrafter"/>
</dbReference>
<dbReference type="InterPro" id="IPR051275">
    <property type="entry name" value="Cell_adhesion_signaling"/>
</dbReference>
<keyword evidence="3" id="KW-1015">Disulfide bond</keyword>
<evidence type="ECO:0000256" key="6">
    <source>
        <dbReference type="SAM" id="MobiDB-lite"/>
    </source>
</evidence>
<feature type="transmembrane region" description="Helical" evidence="7">
    <location>
        <begin position="325"/>
        <end position="345"/>
    </location>
</feature>
<dbReference type="SMART" id="SM00408">
    <property type="entry name" value="IGc2"/>
    <property type="match status" value="2"/>
</dbReference>
<evidence type="ECO:0000313" key="10">
    <source>
        <dbReference type="EMBL" id="KAJ8029571.1"/>
    </source>
</evidence>
<dbReference type="GO" id="GO:0098609">
    <property type="term" value="P:cell-cell adhesion"/>
    <property type="evidence" value="ECO:0007669"/>
    <property type="project" value="TreeGrafter"/>
</dbReference>
<dbReference type="InterPro" id="IPR003598">
    <property type="entry name" value="Ig_sub2"/>
</dbReference>
<dbReference type="SMART" id="SM00409">
    <property type="entry name" value="IG"/>
    <property type="match status" value="2"/>
</dbReference>
<dbReference type="InterPro" id="IPR007110">
    <property type="entry name" value="Ig-like_dom"/>
</dbReference>
<keyword evidence="5" id="KW-0393">Immunoglobulin domain</keyword>
<feature type="region of interest" description="Disordered" evidence="6">
    <location>
        <begin position="366"/>
        <end position="388"/>
    </location>
</feature>
<dbReference type="PANTHER" id="PTHR11640:SF31">
    <property type="entry name" value="IRREGULAR CHIASM C-ROUGHEST PROTEIN-RELATED"/>
    <property type="match status" value="1"/>
</dbReference>
<dbReference type="SUPFAM" id="SSF48726">
    <property type="entry name" value="Immunoglobulin"/>
    <property type="match status" value="2"/>
</dbReference>
<dbReference type="InterPro" id="IPR036179">
    <property type="entry name" value="Ig-like_dom_sf"/>
</dbReference>
<organism evidence="10 11">
    <name type="scientific">Holothuria leucospilota</name>
    <name type="common">Black long sea cucumber</name>
    <name type="synonym">Mertensiothuria leucospilota</name>
    <dbReference type="NCBI Taxonomy" id="206669"/>
    <lineage>
        <taxon>Eukaryota</taxon>
        <taxon>Metazoa</taxon>
        <taxon>Echinodermata</taxon>
        <taxon>Eleutherozoa</taxon>
        <taxon>Echinozoa</taxon>
        <taxon>Holothuroidea</taxon>
        <taxon>Aspidochirotacea</taxon>
        <taxon>Aspidochirotida</taxon>
        <taxon>Holothuriidae</taxon>
        <taxon>Holothuria</taxon>
    </lineage>
</organism>
<reference evidence="10" key="1">
    <citation type="submission" date="2021-10" db="EMBL/GenBank/DDBJ databases">
        <title>Tropical sea cucumber genome reveals ecological adaptation and Cuvierian tubules defense mechanism.</title>
        <authorList>
            <person name="Chen T."/>
        </authorList>
    </citation>
    <scope>NUCLEOTIDE SEQUENCE</scope>
    <source>
        <strain evidence="10">Nanhai2018</strain>
        <tissue evidence="10">Muscle</tissue>
    </source>
</reference>
<dbReference type="Proteomes" id="UP001152320">
    <property type="component" value="Chromosome 14"/>
</dbReference>
<dbReference type="InterPro" id="IPR003599">
    <property type="entry name" value="Ig_sub"/>
</dbReference>
<dbReference type="PANTHER" id="PTHR11640">
    <property type="entry name" value="NEPHRIN"/>
    <property type="match status" value="1"/>
</dbReference>
<protein>
    <submittedName>
        <fullName evidence="10">Basigin</fullName>
    </submittedName>
</protein>
<evidence type="ECO:0000256" key="7">
    <source>
        <dbReference type="SAM" id="Phobius"/>
    </source>
</evidence>
<gene>
    <name evidence="10" type="ORF">HOLleu_29002</name>
</gene>
<dbReference type="Pfam" id="PF13927">
    <property type="entry name" value="Ig_3"/>
    <property type="match status" value="2"/>
</dbReference>
<dbReference type="PROSITE" id="PS50835">
    <property type="entry name" value="IG_LIKE"/>
    <property type="match status" value="2"/>
</dbReference>
<evidence type="ECO:0000313" key="11">
    <source>
        <dbReference type="Proteomes" id="UP001152320"/>
    </source>
</evidence>
<evidence type="ECO:0000256" key="3">
    <source>
        <dbReference type="ARBA" id="ARBA00023157"/>
    </source>
</evidence>
<dbReference type="CDD" id="cd00096">
    <property type="entry name" value="Ig"/>
    <property type="match status" value="1"/>
</dbReference>
<name>A0A9Q1BN54_HOLLE</name>
<sequence>MIKQFTIVSSLVLLVGAQLVSGRSDGVVITKEPIHGVTGKDYVFQCTQTRESGPAPDLSWDFEGNAISNDSKYSVENVKDEEASSTVSNLTIKNAQLEDDGTYNCHGHESSATAELILAPSVTVTVTDVEGGFILAKGTKIGCVVKGNTSNDNVEWSIRGTKLIPGKQDINGDEVDDVELSDGNILEFLTDDENLVGEYNCTKTLADNIVVFDVHVIGTDIDIDVPMSIKVSEGEDGDITCKATSIPLAKITFYHEGQLITDGFEDRYKIMDKPALQKHEVIKVLTIKKVEQADATSPNYTCTASNGAVEKSQIVLLRIRDRLAALWPFIGIVSEVIILIVIILIHEACTKGEDIGEVDDDEEDHLLQKDRTITRDGERETRMRGTNN</sequence>
<dbReference type="Gene3D" id="2.60.40.10">
    <property type="entry name" value="Immunoglobulins"/>
    <property type="match status" value="2"/>
</dbReference>
<feature type="domain" description="Ig-like" evidence="9">
    <location>
        <begin position="219"/>
        <end position="315"/>
    </location>
</feature>
<evidence type="ECO:0000256" key="1">
    <source>
        <dbReference type="ARBA" id="ARBA00004479"/>
    </source>
</evidence>
<dbReference type="GO" id="GO:0005911">
    <property type="term" value="C:cell-cell junction"/>
    <property type="evidence" value="ECO:0007669"/>
    <property type="project" value="TreeGrafter"/>
</dbReference>
<keyword evidence="11" id="KW-1185">Reference proteome</keyword>
<dbReference type="OrthoDB" id="5970915at2759"/>
<evidence type="ECO:0000256" key="2">
    <source>
        <dbReference type="ARBA" id="ARBA00023136"/>
    </source>
</evidence>
<keyword evidence="7" id="KW-1133">Transmembrane helix</keyword>
<keyword evidence="2 7" id="KW-0472">Membrane</keyword>
<dbReference type="AlphaFoldDB" id="A0A9Q1BN54"/>
<evidence type="ECO:0000259" key="9">
    <source>
        <dbReference type="PROSITE" id="PS50835"/>
    </source>
</evidence>
<evidence type="ECO:0000256" key="5">
    <source>
        <dbReference type="ARBA" id="ARBA00023319"/>
    </source>
</evidence>
<proteinExistence type="predicted"/>
<feature type="chain" id="PRO_5040167654" evidence="8">
    <location>
        <begin position="23"/>
        <end position="388"/>
    </location>
</feature>
<evidence type="ECO:0000256" key="4">
    <source>
        <dbReference type="ARBA" id="ARBA00023180"/>
    </source>
</evidence>
<accession>A0A9Q1BN54</accession>